<dbReference type="InterPro" id="IPR024478">
    <property type="entry name" value="HlyB_4HB_MCP"/>
</dbReference>
<feature type="domain" description="HAMP" evidence="9">
    <location>
        <begin position="329"/>
        <end position="381"/>
    </location>
</feature>
<keyword evidence="7" id="KW-0812">Transmembrane</keyword>
<organism evidence="10 11">
    <name type="scientific">Vibrio cidicii</name>
    <dbReference type="NCBI Taxonomy" id="1763883"/>
    <lineage>
        <taxon>Bacteria</taxon>
        <taxon>Pseudomonadati</taxon>
        <taxon>Pseudomonadota</taxon>
        <taxon>Gammaproteobacteria</taxon>
        <taxon>Vibrionales</taxon>
        <taxon>Vibrionaceae</taxon>
        <taxon>Vibrio</taxon>
    </lineage>
</organism>
<keyword evidence="2 4" id="KW-0807">Transducer</keyword>
<dbReference type="SMART" id="SM00283">
    <property type="entry name" value="MA"/>
    <property type="match status" value="1"/>
</dbReference>
<keyword evidence="7" id="KW-0472">Membrane</keyword>
<evidence type="ECO:0000259" key="8">
    <source>
        <dbReference type="PROSITE" id="PS50111"/>
    </source>
</evidence>
<comment type="subcellular location">
    <subcellularLocation>
        <location evidence="1">Membrane</location>
    </subcellularLocation>
</comment>
<feature type="region of interest" description="Disordered" evidence="6">
    <location>
        <begin position="433"/>
        <end position="457"/>
    </location>
</feature>
<gene>
    <name evidence="10" type="ORF">ATY35_00730</name>
</gene>
<evidence type="ECO:0000313" key="10">
    <source>
        <dbReference type="EMBL" id="KYN91143.1"/>
    </source>
</evidence>
<dbReference type="SUPFAM" id="SSF58104">
    <property type="entry name" value="Methyl-accepting chemotaxis protein (MCP) signaling domain"/>
    <property type="match status" value="1"/>
</dbReference>
<feature type="coiled-coil region" evidence="5">
    <location>
        <begin position="248"/>
        <end position="275"/>
    </location>
</feature>
<protein>
    <submittedName>
        <fullName evidence="10">Chemotaxis protein</fullName>
    </submittedName>
</protein>
<keyword evidence="11" id="KW-1185">Reference proteome</keyword>
<evidence type="ECO:0000256" key="2">
    <source>
        <dbReference type="ARBA" id="ARBA00023224"/>
    </source>
</evidence>
<dbReference type="SMART" id="SM00304">
    <property type="entry name" value="HAMP"/>
    <property type="match status" value="1"/>
</dbReference>
<sequence length="658" mass="72500">MGLSIVQRIIAGFVLMLLLLILLGVISTFKIQGINDGLSQVTDKATPLVVSVAGLKEALQESNRWVLEFRTSEDANELPQLSSRFQDQQARFRQLSQEMNKLASEESQTQFQQVLKATDQFYAQADQVLAKHGEWVNTLLQRRELEIAFIRLEDTYQWAADLLLQQSASQRSMRNKAELITSGIARDLKNIRRADAKTDLNELEKVLSKDIEMARKRLERVLVADDVKARYVANLNRLQELALGQQGLLATMRKAQQLENDLVSQNQQVDASLANSLSKLDEMAQSAGRIAEQSRVLADAAVSSANFWIMAVSAISAAVALVIGYTTALSIQRPLQKINSELAYMAKGDMTRRINYQTRCEFGELSRSIDILADKTGELLSQINAGSRHLVEEASRSAEISERAMARVQEQKSQTDQVAAAITELEVSATEVARSTDGAKDEVDRADAEAKNGRQKVATTRRITEQLATDMESAVGITHKLGEFSNNIGSILDVIRGIAEQTNLLALNAAIEAARAGDAGRGFAVVADEVRALATRTQTSTEEIQNMIENLQQSSKEVVEVMGRSQEQTRTCVEQTREMDGALQSIADRMSAIKEMADQVAHAAQEQILVSQSVAHHVTGISEVAHETEREARESATSSEVLADLAAKQQQLIAHFKV</sequence>
<evidence type="ECO:0000256" key="3">
    <source>
        <dbReference type="ARBA" id="ARBA00029447"/>
    </source>
</evidence>
<evidence type="ECO:0000256" key="6">
    <source>
        <dbReference type="SAM" id="MobiDB-lite"/>
    </source>
</evidence>
<comment type="caution">
    <text evidence="10">The sequence shown here is derived from an EMBL/GenBank/DDBJ whole genome shotgun (WGS) entry which is preliminary data.</text>
</comment>
<evidence type="ECO:0000256" key="4">
    <source>
        <dbReference type="PROSITE-ProRule" id="PRU00284"/>
    </source>
</evidence>
<reference evidence="10 11" key="1">
    <citation type="submission" date="2015-12" db="EMBL/GenBank/DDBJ databases">
        <authorList>
            <person name="Tarr C.L."/>
            <person name="Gladney L.M."/>
        </authorList>
    </citation>
    <scope>NUCLEOTIDE SEQUENCE [LARGE SCALE GENOMIC DNA]</scope>
    <source>
        <strain evidence="10 11">1048-83</strain>
    </source>
</reference>
<dbReference type="Pfam" id="PF00672">
    <property type="entry name" value="HAMP"/>
    <property type="match status" value="1"/>
</dbReference>
<comment type="similarity">
    <text evidence="3">Belongs to the methyl-accepting chemotaxis (MCP) protein family.</text>
</comment>
<proteinExistence type="inferred from homology"/>
<feature type="domain" description="Methyl-accepting transducer" evidence="8">
    <location>
        <begin position="386"/>
        <end position="622"/>
    </location>
</feature>
<evidence type="ECO:0000256" key="5">
    <source>
        <dbReference type="SAM" id="Coils"/>
    </source>
</evidence>
<evidence type="ECO:0000313" key="11">
    <source>
        <dbReference type="Proteomes" id="UP000075609"/>
    </source>
</evidence>
<feature type="transmembrane region" description="Helical" evidence="7">
    <location>
        <begin position="307"/>
        <end position="328"/>
    </location>
</feature>
<dbReference type="RefSeq" id="WP_061898790.1">
    <property type="nucleotide sequence ID" value="NZ_LOBP01000001.1"/>
</dbReference>
<feature type="compositionally biased region" description="Basic and acidic residues" evidence="6">
    <location>
        <begin position="437"/>
        <end position="452"/>
    </location>
</feature>
<accession>A0ABR5W7F3</accession>
<keyword evidence="7" id="KW-1133">Transmembrane helix</keyword>
<dbReference type="CDD" id="cd06225">
    <property type="entry name" value="HAMP"/>
    <property type="match status" value="1"/>
</dbReference>
<feature type="transmembrane region" description="Helical" evidence="7">
    <location>
        <begin position="9"/>
        <end position="29"/>
    </location>
</feature>
<evidence type="ECO:0000256" key="7">
    <source>
        <dbReference type="SAM" id="Phobius"/>
    </source>
</evidence>
<dbReference type="Pfam" id="PF00015">
    <property type="entry name" value="MCPsignal"/>
    <property type="match status" value="1"/>
</dbReference>
<keyword evidence="5" id="KW-0175">Coiled coil</keyword>
<dbReference type="PANTHER" id="PTHR32089:SF70">
    <property type="entry name" value="ENERGY TAXIS MODULATING METHYL ACCEPTING SENSORY TRANSDUCER"/>
    <property type="match status" value="1"/>
</dbReference>
<dbReference type="Proteomes" id="UP000075609">
    <property type="component" value="Unassembled WGS sequence"/>
</dbReference>
<dbReference type="PROSITE" id="PS50111">
    <property type="entry name" value="CHEMOTAXIS_TRANSDUC_2"/>
    <property type="match status" value="1"/>
</dbReference>
<dbReference type="Pfam" id="PF12729">
    <property type="entry name" value="4HB_MCP_1"/>
    <property type="match status" value="1"/>
</dbReference>
<name>A0ABR5W7F3_9VIBR</name>
<dbReference type="PROSITE" id="PS50885">
    <property type="entry name" value="HAMP"/>
    <property type="match status" value="1"/>
</dbReference>
<dbReference type="InterPro" id="IPR004089">
    <property type="entry name" value="MCPsignal_dom"/>
</dbReference>
<dbReference type="InterPro" id="IPR003660">
    <property type="entry name" value="HAMP_dom"/>
</dbReference>
<dbReference type="Gene3D" id="1.10.287.950">
    <property type="entry name" value="Methyl-accepting chemotaxis protein"/>
    <property type="match status" value="1"/>
</dbReference>
<dbReference type="EMBL" id="LOBP01000001">
    <property type="protein sequence ID" value="KYN91143.1"/>
    <property type="molecule type" value="Genomic_DNA"/>
</dbReference>
<evidence type="ECO:0000256" key="1">
    <source>
        <dbReference type="ARBA" id="ARBA00004370"/>
    </source>
</evidence>
<dbReference type="CDD" id="cd11386">
    <property type="entry name" value="MCP_signal"/>
    <property type="match status" value="1"/>
</dbReference>
<evidence type="ECO:0000259" key="9">
    <source>
        <dbReference type="PROSITE" id="PS50885"/>
    </source>
</evidence>
<dbReference type="PANTHER" id="PTHR32089">
    <property type="entry name" value="METHYL-ACCEPTING CHEMOTAXIS PROTEIN MCPB"/>
    <property type="match status" value="1"/>
</dbReference>